<feature type="compositionally biased region" description="Acidic residues" evidence="1">
    <location>
        <begin position="80"/>
        <end position="89"/>
    </location>
</feature>
<dbReference type="Pfam" id="PF09851">
    <property type="entry name" value="SHOCT"/>
    <property type="match status" value="1"/>
</dbReference>
<evidence type="ECO:0000256" key="2">
    <source>
        <dbReference type="SAM" id="Phobius"/>
    </source>
</evidence>
<dbReference type="AlphaFoldDB" id="A0A4V1FZL1"/>
<evidence type="ECO:0000256" key="1">
    <source>
        <dbReference type="SAM" id="MobiDB-lite"/>
    </source>
</evidence>
<dbReference type="RefSeq" id="WP_138244720.1">
    <property type="nucleotide sequence ID" value="NZ_CP040330.1"/>
</dbReference>
<dbReference type="KEGG" id="nvr:FEJ81_07585"/>
<name>A0A4V1FZL1_9EURY</name>
<feature type="region of interest" description="Disordered" evidence="1">
    <location>
        <begin position="138"/>
        <end position="172"/>
    </location>
</feature>
<gene>
    <name evidence="4" type="ORF">FEJ81_07585</name>
</gene>
<dbReference type="Proteomes" id="UP000302218">
    <property type="component" value="Chromosome"/>
</dbReference>
<reference evidence="5" key="1">
    <citation type="submission" date="2019-05" db="EMBL/GenBank/DDBJ databases">
        <title>Genome sequence and methylation pattern of the halophilic Archaeon Natrinema versiforme BOL5-4.</title>
        <authorList>
            <person name="DasSarma P."/>
            <person name="Anton B.P."/>
            <person name="DasSarma S.L."/>
            <person name="Martinez F.L."/>
            <person name="Guzman D."/>
            <person name="Roberts R.J."/>
            <person name="DasSarma S."/>
        </authorList>
    </citation>
    <scope>NUCLEOTIDE SEQUENCE [LARGE SCALE GENOMIC DNA]</scope>
    <source>
        <strain evidence="5">BOL5-4</strain>
    </source>
</reference>
<feature type="domain" description="SHOCT" evidence="3">
    <location>
        <begin position="104"/>
        <end position="131"/>
    </location>
</feature>
<feature type="compositionally biased region" description="Polar residues" evidence="1">
    <location>
        <begin position="90"/>
        <end position="101"/>
    </location>
</feature>
<evidence type="ECO:0000259" key="3">
    <source>
        <dbReference type="Pfam" id="PF09851"/>
    </source>
</evidence>
<dbReference type="EMBL" id="CP040330">
    <property type="protein sequence ID" value="QCS42226.1"/>
    <property type="molecule type" value="Genomic_DNA"/>
</dbReference>
<dbReference type="OrthoDB" id="178074at2157"/>
<evidence type="ECO:0000313" key="5">
    <source>
        <dbReference type="Proteomes" id="UP000302218"/>
    </source>
</evidence>
<feature type="transmembrane region" description="Helical" evidence="2">
    <location>
        <begin position="45"/>
        <end position="66"/>
    </location>
</feature>
<feature type="transmembrane region" description="Helical" evidence="2">
    <location>
        <begin position="20"/>
        <end position="39"/>
    </location>
</feature>
<evidence type="ECO:0000313" key="4">
    <source>
        <dbReference type="EMBL" id="QCS42226.1"/>
    </source>
</evidence>
<keyword evidence="2" id="KW-1133">Transmembrane helix</keyword>
<keyword evidence="2" id="KW-0472">Membrane</keyword>
<feature type="region of interest" description="Disordered" evidence="1">
    <location>
        <begin position="79"/>
        <end position="102"/>
    </location>
</feature>
<sequence length="172" mass="19798">MDAIEKSDRERDADTPVTRLRENATGIASLLVTAFWLGAMFTGQSWWLAALLVGYVAVVPLVAILFGDEEDQREWADDYVGTDESETVSEPETTATDSGTTARDALETLRERYAAGELTDEQFERKLERLLDTETLEGAQEWARGRERDRDRDRDRDDDRERDEDRDLEYER</sequence>
<dbReference type="InterPro" id="IPR018649">
    <property type="entry name" value="SHOCT"/>
</dbReference>
<accession>A0A4V1FZL1</accession>
<proteinExistence type="predicted"/>
<dbReference type="GeneID" id="40265124"/>
<organism evidence="4 5">
    <name type="scientific">Natrinema versiforme</name>
    <dbReference type="NCBI Taxonomy" id="88724"/>
    <lineage>
        <taxon>Archaea</taxon>
        <taxon>Methanobacteriati</taxon>
        <taxon>Methanobacteriota</taxon>
        <taxon>Stenosarchaea group</taxon>
        <taxon>Halobacteria</taxon>
        <taxon>Halobacteriales</taxon>
        <taxon>Natrialbaceae</taxon>
        <taxon>Natrinema</taxon>
    </lineage>
</organism>
<keyword evidence="2" id="KW-0812">Transmembrane</keyword>
<feature type="compositionally biased region" description="Basic and acidic residues" evidence="1">
    <location>
        <begin position="143"/>
        <end position="172"/>
    </location>
</feature>
<protein>
    <submittedName>
        <fullName evidence="4">SHOCT domain-containing protein</fullName>
    </submittedName>
</protein>